<dbReference type="Proteomes" id="UP000222788">
    <property type="component" value="Unassembled WGS sequence"/>
</dbReference>
<evidence type="ECO:0000256" key="3">
    <source>
        <dbReference type="ARBA" id="ARBA00008242"/>
    </source>
</evidence>
<dbReference type="AlphaFoldDB" id="A0A2C5WZX9"/>
<dbReference type="GO" id="GO:0009249">
    <property type="term" value="P:protein lipoylation"/>
    <property type="evidence" value="ECO:0007669"/>
    <property type="project" value="InterPro"/>
</dbReference>
<reference evidence="6 7" key="1">
    <citation type="journal article" date="2013" name="Fungal Biol.">
        <title>Analysis of microsatellite markers in the genome of the plant pathogen Ceratocystis fimbriata.</title>
        <authorList>
            <person name="Simpson M.C."/>
            <person name="Wilken P.M."/>
            <person name="Coetzee M.P."/>
            <person name="Wingfield M.J."/>
            <person name="Wingfield B.D."/>
        </authorList>
    </citation>
    <scope>NUCLEOTIDE SEQUENCE [LARGE SCALE GENOMIC DNA]</scope>
    <source>
        <strain evidence="6 7">CBS 114723</strain>
    </source>
</reference>
<comment type="pathway">
    <text evidence="2">Protein modification; protein lipoylation via exogenous pathway; protein N(6)-(lipoyl)lysine from lipoate: step 2/2.</text>
</comment>
<dbReference type="STRING" id="1035309.A0A2C5WZX9"/>
<dbReference type="PANTHER" id="PTHR12561:SF3">
    <property type="entry name" value="LIPOYLTRANSFERASE 1, MITOCHONDRIAL"/>
    <property type="match status" value="1"/>
</dbReference>
<comment type="similarity">
    <text evidence="3">Belongs to the LplA family.</text>
</comment>
<feature type="domain" description="BPL/LPL catalytic" evidence="5">
    <location>
        <begin position="62"/>
        <end position="286"/>
    </location>
</feature>
<dbReference type="InterPro" id="IPR004143">
    <property type="entry name" value="BPL_LPL_catalytic"/>
</dbReference>
<organism evidence="6 7">
    <name type="scientific">Ceratocystis fimbriata CBS 114723</name>
    <dbReference type="NCBI Taxonomy" id="1035309"/>
    <lineage>
        <taxon>Eukaryota</taxon>
        <taxon>Fungi</taxon>
        <taxon>Dikarya</taxon>
        <taxon>Ascomycota</taxon>
        <taxon>Pezizomycotina</taxon>
        <taxon>Sordariomycetes</taxon>
        <taxon>Hypocreomycetidae</taxon>
        <taxon>Microascales</taxon>
        <taxon>Ceratocystidaceae</taxon>
        <taxon>Ceratocystis</taxon>
    </lineage>
</organism>
<evidence type="ECO:0000313" key="7">
    <source>
        <dbReference type="Proteomes" id="UP000222788"/>
    </source>
</evidence>
<gene>
    <name evidence="6" type="primary">lplA</name>
    <name evidence="6" type="ORF">CFIMG_008593RA00001</name>
</gene>
<evidence type="ECO:0000256" key="1">
    <source>
        <dbReference type="ARBA" id="ARBA00003253"/>
    </source>
</evidence>
<keyword evidence="6" id="KW-0436">Ligase</keyword>
<dbReference type="SUPFAM" id="SSF55681">
    <property type="entry name" value="Class II aaRS and biotin synthetases"/>
    <property type="match status" value="1"/>
</dbReference>
<dbReference type="PROSITE" id="PS51733">
    <property type="entry name" value="BPL_LPL_CATALYTIC"/>
    <property type="match status" value="1"/>
</dbReference>
<evidence type="ECO:0000256" key="4">
    <source>
        <dbReference type="ARBA" id="ARBA00015925"/>
    </source>
</evidence>
<dbReference type="GO" id="GO:0005739">
    <property type="term" value="C:mitochondrion"/>
    <property type="evidence" value="ECO:0007669"/>
    <property type="project" value="TreeGrafter"/>
</dbReference>
<dbReference type="GO" id="GO:0016874">
    <property type="term" value="F:ligase activity"/>
    <property type="evidence" value="ECO:0007669"/>
    <property type="project" value="UniProtKB-KW"/>
</dbReference>
<protein>
    <recommendedName>
        <fullName evidence="4">Putative lipoate-protein ligase A</fullName>
    </recommendedName>
</protein>
<dbReference type="OrthoDB" id="201621at2759"/>
<dbReference type="Gene3D" id="3.30.930.10">
    <property type="entry name" value="Bira Bifunctional Protein, Domain 2"/>
    <property type="match status" value="1"/>
</dbReference>
<dbReference type="InterPro" id="IPR045864">
    <property type="entry name" value="aa-tRNA-synth_II/BPL/LPL"/>
</dbReference>
<evidence type="ECO:0000313" key="6">
    <source>
        <dbReference type="EMBL" id="PHH51745.1"/>
    </source>
</evidence>
<dbReference type="PANTHER" id="PTHR12561">
    <property type="entry name" value="LIPOATE-PROTEIN LIGASE"/>
    <property type="match status" value="1"/>
</dbReference>
<comment type="caution">
    <text evidence="6">The sequence shown here is derived from an EMBL/GenBank/DDBJ whole genome shotgun (WGS) entry which is preliminary data.</text>
</comment>
<dbReference type="GO" id="GO:0017118">
    <property type="term" value="F:lipoyltransferase activity"/>
    <property type="evidence" value="ECO:0007669"/>
    <property type="project" value="TreeGrafter"/>
</dbReference>
<proteinExistence type="inferred from homology"/>
<evidence type="ECO:0000256" key="2">
    <source>
        <dbReference type="ARBA" id="ARBA00005085"/>
    </source>
</evidence>
<accession>A0A2C5WZX9</accession>
<sequence length="420" mass="46400">MKRHLLQNARQIRQSVSAAPGLARCFMGFATNPANKTQVYVSESLDPYKNLSIEHELLKKTPADSTVLFFYVNRPCIVIGRNQNPWVEVNLPLLEQVRRHSSDSSNILVRTDEEKRQSSGVELVRRRSGGGAVFHDSGNINFSVISPSANFDRDRHAEMVVRALKRLGITGAMVNCRHDIIVADNPGALEKASNGTCRAGQPGTFKVSGSAYKLTRLRSLHHGTCLLASPNLKNISQFLRSPAREFIDARGVESVRSPVKNVNILNMQAFIDGVLDEFGRMYGEYKVFKSSEIAPEDWPSIEKGMEELKASTDIGLLDLKEPPYANTLSRAGTGFTAKHQCAAAARGELKDNSISFEAAHGEFESLVLNHQTYTFAPTKIYDLKSWPEFLSGLGIDSSTAERVGRWTAKVLGSSWTNTSI</sequence>
<dbReference type="CDD" id="cd16443">
    <property type="entry name" value="LplA"/>
    <property type="match status" value="1"/>
</dbReference>
<name>A0A2C5WZX9_9PEZI</name>
<comment type="function">
    <text evidence="1">Catalyzes both the ATP-dependent activation of exogenously supplied lipoate to lipoyl-AMP and the transfer of the activated lipoyl onto the lipoyl domains of lipoate-dependent enzymes.</text>
</comment>
<dbReference type="UniPathway" id="UPA00537">
    <property type="reaction ID" value="UER00595"/>
</dbReference>
<dbReference type="InterPro" id="IPR004562">
    <property type="entry name" value="LipoylTrfase_LipoateP_Ligase"/>
</dbReference>
<keyword evidence="7" id="KW-1185">Reference proteome</keyword>
<reference evidence="6 7" key="2">
    <citation type="journal article" date="2013" name="IMA Fungus">
        <title>IMA Genome-F 1: Ceratocystis fimbriata: Draft nuclear genome sequence for the plant pathogen, Ceratocystis fimbriata.</title>
        <authorList>
            <person name="Wilken P.M."/>
            <person name="Steenkamp E.T."/>
            <person name="Wingfield M.J."/>
            <person name="de Beer Z.W."/>
            <person name="Wingfield B.D."/>
        </authorList>
    </citation>
    <scope>NUCLEOTIDE SEQUENCE [LARGE SCALE GENOMIC DNA]</scope>
    <source>
        <strain evidence="6 7">CBS 114723</strain>
    </source>
</reference>
<dbReference type="Pfam" id="PF21948">
    <property type="entry name" value="LplA-B_cat"/>
    <property type="match status" value="1"/>
</dbReference>
<evidence type="ECO:0000259" key="5">
    <source>
        <dbReference type="PROSITE" id="PS51733"/>
    </source>
</evidence>
<dbReference type="EMBL" id="APWK03000086">
    <property type="protein sequence ID" value="PHH51745.1"/>
    <property type="molecule type" value="Genomic_DNA"/>
</dbReference>